<feature type="coiled-coil region" evidence="1">
    <location>
        <begin position="1"/>
        <end position="28"/>
    </location>
</feature>
<comment type="caution">
    <text evidence="2">The sequence shown here is derived from an EMBL/GenBank/DDBJ whole genome shotgun (WGS) entry which is preliminary data.</text>
</comment>
<organism evidence="2 3">
    <name type="scientific">Roridomyces roridus</name>
    <dbReference type="NCBI Taxonomy" id="1738132"/>
    <lineage>
        <taxon>Eukaryota</taxon>
        <taxon>Fungi</taxon>
        <taxon>Dikarya</taxon>
        <taxon>Basidiomycota</taxon>
        <taxon>Agaricomycotina</taxon>
        <taxon>Agaricomycetes</taxon>
        <taxon>Agaricomycetidae</taxon>
        <taxon>Agaricales</taxon>
        <taxon>Marasmiineae</taxon>
        <taxon>Mycenaceae</taxon>
        <taxon>Roridomyces</taxon>
    </lineage>
</organism>
<keyword evidence="3" id="KW-1185">Reference proteome</keyword>
<evidence type="ECO:0008006" key="4">
    <source>
        <dbReference type="Google" id="ProtNLM"/>
    </source>
</evidence>
<reference evidence="2" key="1">
    <citation type="submission" date="2023-03" db="EMBL/GenBank/DDBJ databases">
        <title>Massive genome expansion in bonnet fungi (Mycena s.s.) driven by repeated elements and novel gene families across ecological guilds.</title>
        <authorList>
            <consortium name="Lawrence Berkeley National Laboratory"/>
            <person name="Harder C.B."/>
            <person name="Miyauchi S."/>
            <person name="Viragh M."/>
            <person name="Kuo A."/>
            <person name="Thoen E."/>
            <person name="Andreopoulos B."/>
            <person name="Lu D."/>
            <person name="Skrede I."/>
            <person name="Drula E."/>
            <person name="Henrissat B."/>
            <person name="Morin E."/>
            <person name="Kohler A."/>
            <person name="Barry K."/>
            <person name="LaButti K."/>
            <person name="Morin E."/>
            <person name="Salamov A."/>
            <person name="Lipzen A."/>
            <person name="Mereny Z."/>
            <person name="Hegedus B."/>
            <person name="Baldrian P."/>
            <person name="Stursova M."/>
            <person name="Weitz H."/>
            <person name="Taylor A."/>
            <person name="Grigoriev I.V."/>
            <person name="Nagy L.G."/>
            <person name="Martin F."/>
            <person name="Kauserud H."/>
        </authorList>
    </citation>
    <scope>NUCLEOTIDE SEQUENCE</scope>
    <source>
        <strain evidence="2">9284</strain>
    </source>
</reference>
<evidence type="ECO:0000313" key="2">
    <source>
        <dbReference type="EMBL" id="KAJ7649839.1"/>
    </source>
</evidence>
<name>A0AAD7CI37_9AGAR</name>
<accession>A0AAD7CI37</accession>
<dbReference type="Proteomes" id="UP001221142">
    <property type="component" value="Unassembled WGS sequence"/>
</dbReference>
<evidence type="ECO:0000256" key="1">
    <source>
        <dbReference type="SAM" id="Coils"/>
    </source>
</evidence>
<sequence length="93" mass="10442">LAEISLDIERQQEVLRGLERSKSFIQQQLNALRDPVASLPLELSSEIFLQCLPKHKPQPGALEVPMLLLNVCTAWTNIALSVPALWDTIVVHF</sequence>
<proteinExistence type="predicted"/>
<evidence type="ECO:0000313" key="3">
    <source>
        <dbReference type="Proteomes" id="UP001221142"/>
    </source>
</evidence>
<feature type="non-terminal residue" evidence="2">
    <location>
        <position position="93"/>
    </location>
</feature>
<dbReference type="EMBL" id="JARKIF010000001">
    <property type="protein sequence ID" value="KAJ7649839.1"/>
    <property type="molecule type" value="Genomic_DNA"/>
</dbReference>
<feature type="non-terminal residue" evidence="2">
    <location>
        <position position="1"/>
    </location>
</feature>
<gene>
    <name evidence="2" type="ORF">FB45DRAFT_708071</name>
</gene>
<protein>
    <recommendedName>
        <fullName evidence="4">F-box domain-containing protein</fullName>
    </recommendedName>
</protein>
<keyword evidence="1" id="KW-0175">Coiled coil</keyword>
<dbReference type="AlphaFoldDB" id="A0AAD7CI37"/>